<sequence>MRSLVKLLKIFVPVLGIALGPVTTIHIAFTMLWSFSAISPIEEQLQRAGLSQVTSVRGMPEFCTESGFLDGYYYSYAVDVARIPDAFWDSSAARTHWHRGPFDDTQANVLESLRPGYLEGCPDVPGMNSAHFVVTFFFNPQGDLGSYDPATANGRGVVAYDTRASRIYWIYENN</sequence>
<gene>
    <name evidence="2" type="ORF">XpiCFBP4643_22215</name>
</gene>
<accession>A0A2S7CS70</accession>
<dbReference type="Proteomes" id="UP000238191">
    <property type="component" value="Unassembled WGS sequence"/>
</dbReference>
<evidence type="ECO:0000313" key="2">
    <source>
        <dbReference type="EMBL" id="PPU64434.1"/>
    </source>
</evidence>
<organism evidence="2 3">
    <name type="scientific">Xanthomonas pisi</name>
    <dbReference type="NCBI Taxonomy" id="56457"/>
    <lineage>
        <taxon>Bacteria</taxon>
        <taxon>Pseudomonadati</taxon>
        <taxon>Pseudomonadota</taxon>
        <taxon>Gammaproteobacteria</taxon>
        <taxon>Lysobacterales</taxon>
        <taxon>Lysobacteraceae</taxon>
        <taxon>Xanthomonas</taxon>
    </lineage>
</organism>
<evidence type="ECO:0000256" key="1">
    <source>
        <dbReference type="SAM" id="Phobius"/>
    </source>
</evidence>
<name>A0A2S7CS70_9XANT</name>
<feature type="transmembrane region" description="Helical" evidence="1">
    <location>
        <begin position="12"/>
        <end position="35"/>
    </location>
</feature>
<keyword evidence="1" id="KW-0812">Transmembrane</keyword>
<dbReference type="AlphaFoldDB" id="A0A2S7CS70"/>
<dbReference type="EMBL" id="MDEI01000033">
    <property type="protein sequence ID" value="PPU64434.1"/>
    <property type="molecule type" value="Genomic_DNA"/>
</dbReference>
<dbReference type="OrthoDB" id="5999616at2"/>
<keyword evidence="3" id="KW-1185">Reference proteome</keyword>
<evidence type="ECO:0000313" key="3">
    <source>
        <dbReference type="Proteomes" id="UP000238191"/>
    </source>
</evidence>
<proteinExistence type="predicted"/>
<comment type="caution">
    <text evidence="2">The sequence shown here is derived from an EMBL/GenBank/DDBJ whole genome shotgun (WGS) entry which is preliminary data.</text>
</comment>
<reference evidence="3" key="1">
    <citation type="submission" date="2016-08" db="EMBL/GenBank/DDBJ databases">
        <authorList>
            <person name="Merda D."/>
            <person name="Briand M."/>
            <person name="Taghouti G."/>
            <person name="Carrere S."/>
            <person name="Gouzy J."/>
            <person name="Portier P."/>
            <person name="Jacques M.-A."/>
            <person name="Fischer-Le Saux M."/>
        </authorList>
    </citation>
    <scope>NUCLEOTIDE SEQUENCE [LARGE SCALE GENOMIC DNA]</scope>
    <source>
        <strain evidence="3">CFBP4643</strain>
    </source>
</reference>
<protein>
    <submittedName>
        <fullName evidence="2">Uncharacterized protein</fullName>
    </submittedName>
</protein>
<keyword evidence="1" id="KW-1133">Transmembrane helix</keyword>
<keyword evidence="1" id="KW-0472">Membrane</keyword>
<dbReference type="RefSeq" id="WP_046965382.1">
    <property type="nucleotide sequence ID" value="NZ_MDEI01000033.1"/>
</dbReference>